<comment type="catalytic activity">
    <reaction evidence="13">
        <text>Fe(2+)(in) = Fe(2+)(out)</text>
        <dbReference type="Rhea" id="RHEA:28486"/>
        <dbReference type="ChEBI" id="CHEBI:29033"/>
    </reaction>
    <physiologicalReaction direction="left-to-right" evidence="13">
        <dbReference type="Rhea" id="RHEA:28487"/>
    </physiologicalReaction>
</comment>
<dbReference type="PANTHER" id="PTHR13720">
    <property type="entry name" value="WD-40 REPEAT PROTEIN"/>
    <property type="match status" value="1"/>
</dbReference>
<dbReference type="PANTHER" id="PTHR13720:SF13">
    <property type="entry name" value="CILIA- AND FLAGELLA-ASSOCIATED PROTEIN 251"/>
    <property type="match status" value="1"/>
</dbReference>
<dbReference type="InterPro" id="IPR036322">
    <property type="entry name" value="WD40_repeat_dom_sf"/>
</dbReference>
<dbReference type="GO" id="GO:0005774">
    <property type="term" value="C:vacuolar membrane"/>
    <property type="evidence" value="ECO:0007669"/>
    <property type="project" value="UniProtKB-SubCell"/>
</dbReference>
<evidence type="ECO:0000256" key="7">
    <source>
        <dbReference type="ARBA" id="ARBA00022692"/>
    </source>
</evidence>
<dbReference type="EMBL" id="JABFUD020000023">
    <property type="protein sequence ID" value="KAI5061286.1"/>
    <property type="molecule type" value="Genomic_DNA"/>
</dbReference>
<dbReference type="SUPFAM" id="SSF47473">
    <property type="entry name" value="EF-hand"/>
    <property type="match status" value="1"/>
</dbReference>
<dbReference type="AlphaFoldDB" id="A0A9D4Z695"/>
<dbReference type="Proteomes" id="UP000886520">
    <property type="component" value="Chromosome 23"/>
</dbReference>
<keyword evidence="10" id="KW-0472">Membrane</keyword>
<sequence>MDSPLPLELQWVFGISSDVRGGVVDLRTGTNKSTIAYAAGHTLVTYNRSQHRQSFLQGHIHRINCLSACPKKKYIVSADCGPDAILIIWNCETEQVHSSIPQKETGGVVAIDFLKKGDGFATLSNTGRNRMQTFCIWNIEATSCKLVASLSAFFTDAQHCLQINKDNQDEFVTNGKATVYFWSLLKEERANNSVSEVLGRQQAMIKTAEMEKSIHELTLSSFLPSIDAAITGMTSGEVIFWQEPRSPFYKERSKPFSPVTDKEECKKEPSARRMYAIKIVRLHHSPITHLSVQDSYLVTGGSDGYIRFYDCRLGLVGWFEELQAGEITSLSFSAMEQETTGVTLLVPPFVVGTKKGHVVLLDAAIFEEPPGSLHHKGESLLDFVPKTIKCVSAHPQLPHFGIINADGLLQVHDYNTRRLCSQREFSKIPAETIAYSPTGLVFACGFFNGFLKIIDANLLQDIENIAISRSGITKLEFASDESLLAVADASFAVSLVSCFVSEGHLEDKWEYVGKFRSHARTIIGLHFTKEDDGNNRLFSVGHDSMIVEYDLIESVKEKRLKLTGTWPLNGMGLPEALHSTTAFEKGEEHLAFGTKNRILGVMVLPLKSNKNVQFMGVVGHAGSIQHMALSHDCKILITVAAEDGIINLWRVSLPLTEKFFEYEPRPFLGHFKGGIGAKSLQLIKEYFFTSQIFSQGESFANERVLDDTVDIDQLHNLLCALGVFPSFHELQEILTEIKETIPMQKSISFNDFLPIFLNHKPTMDLDASTFQHAFSALGADSGSGRLNMDLFLTMLQGEGEKMTRYLAAKSDTDHYNREEKREMEEIVCVPEKEAEEVAEILAKFGLQPSEYKPVVEALRKRPADWLEFMMRFELGLEKPDPTRAVKSAATIAMSYVVGGIFPLTPYMAISHVQQALHEPLQKCPTDCHCGSPCLGCRIWPCTCHSS</sequence>
<dbReference type="GO" id="GO:0006826">
    <property type="term" value="P:iron ion transport"/>
    <property type="evidence" value="ECO:0007669"/>
    <property type="project" value="UniProtKB-KW"/>
</dbReference>
<comment type="similarity">
    <text evidence="3">Belongs to the CCC1 family.</text>
</comment>
<evidence type="ECO:0000256" key="4">
    <source>
        <dbReference type="ARBA" id="ARBA00022496"/>
    </source>
</evidence>
<dbReference type="InterPro" id="IPR001680">
    <property type="entry name" value="WD40_rpt"/>
</dbReference>
<keyword evidence="16" id="KW-1185">Reference proteome</keyword>
<evidence type="ECO:0000256" key="5">
    <source>
        <dbReference type="ARBA" id="ARBA00022554"/>
    </source>
</evidence>
<name>A0A9D4Z695_ADICA</name>
<protein>
    <recommendedName>
        <fullName evidence="12">Cilia- and flagella-associated protein 251</fullName>
    </recommendedName>
</protein>
<dbReference type="InterPro" id="IPR011992">
    <property type="entry name" value="EF-hand-dom_pair"/>
</dbReference>
<dbReference type="Gene3D" id="2.130.10.10">
    <property type="entry name" value="YVTN repeat-like/Quinoprotein amine dehydrogenase"/>
    <property type="match status" value="2"/>
</dbReference>
<keyword evidence="4" id="KW-0813">Transport</keyword>
<accession>A0A9D4Z695</accession>
<keyword evidence="5" id="KW-0926">Vacuole</keyword>
<dbReference type="GO" id="GO:0031514">
    <property type="term" value="C:motile cilium"/>
    <property type="evidence" value="ECO:0007669"/>
    <property type="project" value="TreeGrafter"/>
</dbReference>
<evidence type="ECO:0000256" key="8">
    <source>
        <dbReference type="ARBA" id="ARBA00022737"/>
    </source>
</evidence>
<comment type="subcellular location">
    <subcellularLocation>
        <location evidence="2">Cell projection</location>
        <location evidence="2">Cilium</location>
    </subcellularLocation>
    <subcellularLocation>
        <location evidence="1">Vacuole membrane</location>
        <topology evidence="1">Multi-pass membrane protein</topology>
    </subcellularLocation>
</comment>
<evidence type="ECO:0000256" key="9">
    <source>
        <dbReference type="ARBA" id="ARBA00022989"/>
    </source>
</evidence>
<evidence type="ECO:0000256" key="1">
    <source>
        <dbReference type="ARBA" id="ARBA00004128"/>
    </source>
</evidence>
<dbReference type="GO" id="GO:0005384">
    <property type="term" value="F:manganese ion transmembrane transporter activity"/>
    <property type="evidence" value="ECO:0007669"/>
    <property type="project" value="InterPro"/>
</dbReference>
<dbReference type="SUPFAM" id="SSF50978">
    <property type="entry name" value="WD40 repeat-like"/>
    <property type="match status" value="1"/>
</dbReference>
<dbReference type="Gene3D" id="1.10.238.10">
    <property type="entry name" value="EF-hand"/>
    <property type="match status" value="1"/>
</dbReference>
<evidence type="ECO:0000256" key="13">
    <source>
        <dbReference type="ARBA" id="ARBA00044464"/>
    </source>
</evidence>
<keyword evidence="11" id="KW-0966">Cell projection</keyword>
<dbReference type="SMART" id="SM00320">
    <property type="entry name" value="WD40"/>
    <property type="match status" value="9"/>
</dbReference>
<reference evidence="15" key="1">
    <citation type="submission" date="2021-01" db="EMBL/GenBank/DDBJ databases">
        <title>Adiantum capillus-veneris genome.</title>
        <authorList>
            <person name="Fang Y."/>
            <person name="Liao Q."/>
        </authorList>
    </citation>
    <scope>NUCLEOTIDE SEQUENCE</scope>
    <source>
        <strain evidence="15">H3</strain>
        <tissue evidence="15">Leaf</tissue>
    </source>
</reference>
<feature type="repeat" description="WD" evidence="14">
    <location>
        <begin position="617"/>
        <end position="652"/>
    </location>
</feature>
<proteinExistence type="inferred from homology"/>
<evidence type="ECO:0000256" key="6">
    <source>
        <dbReference type="ARBA" id="ARBA00022574"/>
    </source>
</evidence>
<evidence type="ECO:0000256" key="10">
    <source>
        <dbReference type="ARBA" id="ARBA00023136"/>
    </source>
</evidence>
<keyword evidence="9" id="KW-1133">Transmembrane helix</keyword>
<organism evidence="15 16">
    <name type="scientific">Adiantum capillus-veneris</name>
    <name type="common">Maidenhair fern</name>
    <dbReference type="NCBI Taxonomy" id="13818"/>
    <lineage>
        <taxon>Eukaryota</taxon>
        <taxon>Viridiplantae</taxon>
        <taxon>Streptophyta</taxon>
        <taxon>Embryophyta</taxon>
        <taxon>Tracheophyta</taxon>
        <taxon>Polypodiopsida</taxon>
        <taxon>Polypodiidae</taxon>
        <taxon>Polypodiales</taxon>
        <taxon>Pteridineae</taxon>
        <taxon>Pteridaceae</taxon>
        <taxon>Vittarioideae</taxon>
        <taxon>Adiantum</taxon>
    </lineage>
</organism>
<evidence type="ECO:0000256" key="11">
    <source>
        <dbReference type="ARBA" id="ARBA00023273"/>
    </source>
</evidence>
<dbReference type="InterPro" id="IPR015943">
    <property type="entry name" value="WD40/YVTN_repeat-like_dom_sf"/>
</dbReference>
<evidence type="ECO:0000256" key="3">
    <source>
        <dbReference type="ARBA" id="ARBA00007049"/>
    </source>
</evidence>
<evidence type="ECO:0000313" key="15">
    <source>
        <dbReference type="EMBL" id="KAI5061286.1"/>
    </source>
</evidence>
<gene>
    <name evidence="15" type="ORF">GOP47_0023791</name>
</gene>
<evidence type="ECO:0000313" key="16">
    <source>
        <dbReference type="Proteomes" id="UP000886520"/>
    </source>
</evidence>
<evidence type="ECO:0000256" key="14">
    <source>
        <dbReference type="PROSITE-ProRule" id="PRU00221"/>
    </source>
</evidence>
<dbReference type="SUPFAM" id="SSF101908">
    <property type="entry name" value="Putative isomerase YbhE"/>
    <property type="match status" value="1"/>
</dbReference>
<keyword evidence="4" id="KW-0410">Iron transport</keyword>
<keyword evidence="4" id="KW-0406">Ion transport</keyword>
<dbReference type="Pfam" id="PF00400">
    <property type="entry name" value="WD40"/>
    <property type="match status" value="2"/>
</dbReference>
<keyword evidence="7" id="KW-0812">Transmembrane</keyword>
<dbReference type="GO" id="GO:0030026">
    <property type="term" value="P:intracellular manganese ion homeostasis"/>
    <property type="evidence" value="ECO:0007669"/>
    <property type="project" value="InterPro"/>
</dbReference>
<keyword evidence="8" id="KW-0677">Repeat</keyword>
<comment type="caution">
    <text evidence="15">The sequence shown here is derived from an EMBL/GenBank/DDBJ whole genome shotgun (WGS) entry which is preliminary data.</text>
</comment>
<dbReference type="PROSITE" id="PS50082">
    <property type="entry name" value="WD_REPEATS_2"/>
    <property type="match status" value="1"/>
</dbReference>
<dbReference type="OrthoDB" id="4899631at2759"/>
<keyword evidence="6 14" id="KW-0853">WD repeat</keyword>
<dbReference type="InterPro" id="IPR050630">
    <property type="entry name" value="WD_repeat_EMAP"/>
</dbReference>
<keyword evidence="4" id="KW-0408">Iron</keyword>
<evidence type="ECO:0000256" key="12">
    <source>
        <dbReference type="ARBA" id="ARBA00040994"/>
    </source>
</evidence>
<dbReference type="InterPro" id="IPR008217">
    <property type="entry name" value="Ccc1_fam"/>
</dbReference>
<dbReference type="Pfam" id="PF01988">
    <property type="entry name" value="VIT1"/>
    <property type="match status" value="1"/>
</dbReference>
<evidence type="ECO:0000256" key="2">
    <source>
        <dbReference type="ARBA" id="ARBA00004138"/>
    </source>
</evidence>